<comment type="similarity">
    <text evidence="1 5">Belongs to the bacterial ribosomal protein bL28 family.</text>
</comment>
<evidence type="ECO:0000256" key="1">
    <source>
        <dbReference type="ARBA" id="ARBA00008760"/>
    </source>
</evidence>
<protein>
    <recommendedName>
        <fullName evidence="4 5">Large ribosomal subunit protein bL28c</fullName>
    </recommendedName>
</protein>
<keyword evidence="2 5" id="KW-0689">Ribosomal protein</keyword>
<dbReference type="HAMAP" id="MF_00373">
    <property type="entry name" value="Ribosomal_bL28"/>
    <property type="match status" value="1"/>
</dbReference>
<gene>
    <name evidence="5 6" type="primary">rpl28</name>
</gene>
<dbReference type="InterPro" id="IPR001383">
    <property type="entry name" value="Ribosomal_bL28_bact-type"/>
</dbReference>
<dbReference type="AlphaFoldDB" id="A0A8K1YU83"/>
<name>A0A8K1YU83_9FLOR</name>
<dbReference type="SUPFAM" id="SSF143800">
    <property type="entry name" value="L28p-like"/>
    <property type="match status" value="1"/>
</dbReference>
<dbReference type="GO" id="GO:1990904">
    <property type="term" value="C:ribonucleoprotein complex"/>
    <property type="evidence" value="ECO:0007669"/>
    <property type="project" value="UniProtKB-KW"/>
</dbReference>
<dbReference type="PANTHER" id="PTHR39080:SF1">
    <property type="entry name" value="LARGE RIBOSOMAL SUBUNIT PROTEIN BL28A"/>
    <property type="match status" value="1"/>
</dbReference>
<geneLocation type="chloroplast" evidence="6"/>
<dbReference type="GO" id="GO:0009507">
    <property type="term" value="C:chloroplast"/>
    <property type="evidence" value="ECO:0007669"/>
    <property type="project" value="UniProtKB-SubCell"/>
</dbReference>
<dbReference type="GO" id="GO:0005840">
    <property type="term" value="C:ribosome"/>
    <property type="evidence" value="ECO:0007669"/>
    <property type="project" value="UniProtKB-KW"/>
</dbReference>
<proteinExistence type="inferred from homology"/>
<evidence type="ECO:0000256" key="4">
    <source>
        <dbReference type="ARBA" id="ARBA00035265"/>
    </source>
</evidence>
<sequence length="64" mass="7655">MTKKCKLTGKKRNNAYSISHSHIRTKKIQNINLQNKKIWSDDLRKWIKQRISTKGIKSLKKFDK</sequence>
<dbReference type="NCBIfam" id="TIGR00009">
    <property type="entry name" value="L28"/>
    <property type="match status" value="1"/>
</dbReference>
<evidence type="ECO:0000256" key="3">
    <source>
        <dbReference type="ARBA" id="ARBA00023274"/>
    </source>
</evidence>
<dbReference type="Gene3D" id="2.30.170.40">
    <property type="entry name" value="Ribosomal protein L28/L24"/>
    <property type="match status" value="1"/>
</dbReference>
<comment type="subcellular location">
    <subcellularLocation>
        <location evidence="5">Plastid</location>
        <location evidence="5">Chloroplast</location>
    </subcellularLocation>
</comment>
<organism evidence="6">
    <name type="scientific">Kumanoa mahlacensis</name>
    <dbReference type="NCBI Taxonomy" id="1196387"/>
    <lineage>
        <taxon>Eukaryota</taxon>
        <taxon>Rhodophyta</taxon>
        <taxon>Florideophyceae</taxon>
        <taxon>Nemaliophycidae</taxon>
        <taxon>Batrachospermales</taxon>
        <taxon>Batrachospermaceae</taxon>
        <taxon>Kumanoa</taxon>
    </lineage>
</organism>
<keyword evidence="3 5" id="KW-0687">Ribonucleoprotein</keyword>
<dbReference type="GO" id="GO:0006412">
    <property type="term" value="P:translation"/>
    <property type="evidence" value="ECO:0007669"/>
    <property type="project" value="UniProtKB-UniRule"/>
</dbReference>
<accession>A0A8K1YU83</accession>
<reference evidence="6" key="1">
    <citation type="submission" date="2019-03" db="EMBL/GenBank/DDBJ databases">
        <title>Phycologia Chloroplast and mitochondrial genomes of Kumanoa mahlacensis.</title>
        <authorList>
            <person name="Fang K."/>
        </authorList>
    </citation>
    <scope>NUCLEOTIDE SEQUENCE</scope>
    <source>
        <strain evidence="6">SAS-FKP1701</strain>
    </source>
</reference>
<dbReference type="InterPro" id="IPR034704">
    <property type="entry name" value="Ribosomal_bL28/bL31-like_sf"/>
</dbReference>
<evidence type="ECO:0000313" key="6">
    <source>
        <dbReference type="EMBL" id="UEQ11928.1"/>
    </source>
</evidence>
<dbReference type="InterPro" id="IPR050096">
    <property type="entry name" value="Bacterial_rp_bL28"/>
</dbReference>
<dbReference type="GO" id="GO:0003735">
    <property type="term" value="F:structural constituent of ribosome"/>
    <property type="evidence" value="ECO:0007669"/>
    <property type="project" value="InterPro"/>
</dbReference>
<keyword evidence="6" id="KW-0934">Plastid</keyword>
<keyword evidence="6" id="KW-0150">Chloroplast</keyword>
<dbReference type="Pfam" id="PF00830">
    <property type="entry name" value="Ribosomal_L28"/>
    <property type="match status" value="1"/>
</dbReference>
<dbReference type="InterPro" id="IPR037147">
    <property type="entry name" value="Ribosomal_bL28_sf"/>
</dbReference>
<evidence type="ECO:0000256" key="5">
    <source>
        <dbReference type="HAMAP-Rule" id="MF_00373"/>
    </source>
</evidence>
<dbReference type="EMBL" id="MK641509">
    <property type="protein sequence ID" value="UEQ11928.1"/>
    <property type="molecule type" value="Genomic_DNA"/>
</dbReference>
<dbReference type="PANTHER" id="PTHR39080">
    <property type="entry name" value="50S RIBOSOMAL PROTEIN L28"/>
    <property type="match status" value="1"/>
</dbReference>
<dbReference type="InterPro" id="IPR026569">
    <property type="entry name" value="Ribosomal_bL28"/>
</dbReference>
<evidence type="ECO:0000256" key="2">
    <source>
        <dbReference type="ARBA" id="ARBA00022980"/>
    </source>
</evidence>